<dbReference type="PANTHER" id="PTHR32322:SF9">
    <property type="entry name" value="AMINO-ACID METABOLITE EFFLUX PUMP-RELATED"/>
    <property type="match status" value="1"/>
</dbReference>
<protein>
    <submittedName>
        <fullName evidence="7">EamA family transporter</fullName>
    </submittedName>
</protein>
<dbReference type="EMBL" id="CP120863">
    <property type="protein sequence ID" value="WFE90967.1"/>
    <property type="molecule type" value="Genomic_DNA"/>
</dbReference>
<proteinExistence type="predicted"/>
<comment type="subcellular location">
    <subcellularLocation>
        <location evidence="1">Membrane</location>
        <topology evidence="1">Multi-pass membrane protein</topology>
    </subcellularLocation>
</comment>
<feature type="transmembrane region" description="Helical" evidence="5">
    <location>
        <begin position="153"/>
        <end position="174"/>
    </location>
</feature>
<evidence type="ECO:0000256" key="1">
    <source>
        <dbReference type="ARBA" id="ARBA00004141"/>
    </source>
</evidence>
<dbReference type="InterPro" id="IPR000620">
    <property type="entry name" value="EamA_dom"/>
</dbReference>
<dbReference type="PANTHER" id="PTHR32322">
    <property type="entry name" value="INNER MEMBRANE TRANSPORTER"/>
    <property type="match status" value="1"/>
</dbReference>
<keyword evidence="2 5" id="KW-0812">Transmembrane</keyword>
<dbReference type="SUPFAM" id="SSF103481">
    <property type="entry name" value="Multidrug resistance efflux transporter EmrE"/>
    <property type="match status" value="2"/>
</dbReference>
<feature type="domain" description="EamA" evidence="6">
    <location>
        <begin position="11"/>
        <end position="141"/>
    </location>
</feature>
<evidence type="ECO:0000313" key="7">
    <source>
        <dbReference type="EMBL" id="WFE90967.1"/>
    </source>
</evidence>
<keyword evidence="4 5" id="KW-0472">Membrane</keyword>
<feature type="transmembrane region" description="Helical" evidence="5">
    <location>
        <begin position="272"/>
        <end position="294"/>
    </location>
</feature>
<feature type="transmembrane region" description="Helical" evidence="5">
    <location>
        <begin position="246"/>
        <end position="266"/>
    </location>
</feature>
<dbReference type="InterPro" id="IPR050638">
    <property type="entry name" value="AA-Vitamin_Transporters"/>
</dbReference>
<evidence type="ECO:0000256" key="4">
    <source>
        <dbReference type="ARBA" id="ARBA00023136"/>
    </source>
</evidence>
<dbReference type="InterPro" id="IPR037185">
    <property type="entry name" value="EmrE-like"/>
</dbReference>
<reference evidence="7 8" key="1">
    <citation type="submission" date="2023-03" db="EMBL/GenBank/DDBJ databases">
        <title>Roseibium porphyridii sp. nov. and Roseibium rhodosorbium sp. nov. isolated from marine algae, Porphyridium cruentum and Rhodosorus marinus, respectively.</title>
        <authorList>
            <person name="Lee M.W."/>
            <person name="Choi B.J."/>
            <person name="Lee J.K."/>
            <person name="Choi D.G."/>
            <person name="Baek J.H."/>
            <person name="Bayburt H."/>
            <person name="Kim J.M."/>
            <person name="Han D.M."/>
            <person name="Kim K.H."/>
            <person name="Jeon C.O."/>
        </authorList>
    </citation>
    <scope>NUCLEOTIDE SEQUENCE [LARGE SCALE GENOMIC DNA]</scope>
    <source>
        <strain evidence="7 8">KMA01</strain>
    </source>
</reference>
<gene>
    <name evidence="7" type="ORF">K1718_06350</name>
</gene>
<dbReference type="RefSeq" id="WP_265683134.1">
    <property type="nucleotide sequence ID" value="NZ_CP120863.1"/>
</dbReference>
<feature type="transmembrane region" description="Helical" evidence="5">
    <location>
        <begin position="67"/>
        <end position="87"/>
    </location>
</feature>
<dbReference type="Proteomes" id="UP001209803">
    <property type="component" value="Chromosome"/>
</dbReference>
<feature type="transmembrane region" description="Helical" evidence="5">
    <location>
        <begin position="183"/>
        <end position="204"/>
    </location>
</feature>
<name>A0ABY8F653_9HYPH</name>
<organism evidence="7 8">
    <name type="scientific">Roseibium porphyridii</name>
    <dbReference type="NCBI Taxonomy" id="2866279"/>
    <lineage>
        <taxon>Bacteria</taxon>
        <taxon>Pseudomonadati</taxon>
        <taxon>Pseudomonadota</taxon>
        <taxon>Alphaproteobacteria</taxon>
        <taxon>Hyphomicrobiales</taxon>
        <taxon>Stappiaceae</taxon>
        <taxon>Roseibium</taxon>
    </lineage>
</organism>
<feature type="transmembrane region" description="Helical" evidence="5">
    <location>
        <begin position="35"/>
        <end position="55"/>
    </location>
</feature>
<evidence type="ECO:0000259" key="6">
    <source>
        <dbReference type="Pfam" id="PF00892"/>
    </source>
</evidence>
<keyword evidence="3 5" id="KW-1133">Transmembrane helix</keyword>
<evidence type="ECO:0000313" key="8">
    <source>
        <dbReference type="Proteomes" id="UP001209803"/>
    </source>
</evidence>
<keyword evidence="8" id="KW-1185">Reference proteome</keyword>
<evidence type="ECO:0000256" key="5">
    <source>
        <dbReference type="SAM" id="Phobius"/>
    </source>
</evidence>
<feature type="transmembrane region" description="Helical" evidence="5">
    <location>
        <begin position="93"/>
        <end position="116"/>
    </location>
</feature>
<feature type="transmembrane region" description="Helical" evidence="5">
    <location>
        <begin position="216"/>
        <end position="239"/>
    </location>
</feature>
<evidence type="ECO:0000256" key="2">
    <source>
        <dbReference type="ARBA" id="ARBA00022692"/>
    </source>
</evidence>
<sequence>MKQTMTPRLWAVLLLTAALFGSSFLFIKLTVESIPPITLAAGRASLAALAVYFFMRLSGERMPSPGKAWQPIIVLGVLTAIIPYIAIAYGQTHIASSLGGILFATIPVFSVLIAPTFLPEEHLTKSRLFGVALGFAGVVLAIGPSAFSHLDTQLAGAGVTVLAALSYATGNIFARANGKLQPVVLASGQLIVAALVLTPLSMIFDRPWALSPGPSQLGTLIVVALFNTAVPVMLMFWLIRNAGASNASLLAFFMPVASVLLGVFVLAEGLSWTTGIGFALIVLGAVLVTGSLSLRRSFQRA</sequence>
<dbReference type="Pfam" id="PF00892">
    <property type="entry name" value="EamA"/>
    <property type="match status" value="2"/>
</dbReference>
<feature type="transmembrane region" description="Helical" evidence="5">
    <location>
        <begin position="128"/>
        <end position="147"/>
    </location>
</feature>
<evidence type="ECO:0000256" key="3">
    <source>
        <dbReference type="ARBA" id="ARBA00022989"/>
    </source>
</evidence>
<accession>A0ABY8F653</accession>
<feature type="domain" description="EamA" evidence="6">
    <location>
        <begin position="156"/>
        <end position="289"/>
    </location>
</feature>